<reference evidence="3 4" key="1">
    <citation type="journal article" date="2014" name="Nature">
        <title>An environmental bacterial taxon with a large and distinct metabolic repertoire.</title>
        <authorList>
            <person name="Wilson M.C."/>
            <person name="Mori T."/>
            <person name="Ruckert C."/>
            <person name="Uria A.R."/>
            <person name="Helf M.J."/>
            <person name="Takada K."/>
            <person name="Gernert C."/>
            <person name="Steffens U.A."/>
            <person name="Heycke N."/>
            <person name="Schmitt S."/>
            <person name="Rinke C."/>
            <person name="Helfrich E.J."/>
            <person name="Brachmann A.O."/>
            <person name="Gurgui C."/>
            <person name="Wakimoto T."/>
            <person name="Kracht M."/>
            <person name="Crusemann M."/>
            <person name="Hentschel U."/>
            <person name="Abe I."/>
            <person name="Matsunaga S."/>
            <person name="Kalinowski J."/>
            <person name="Takeyama H."/>
            <person name="Piel J."/>
        </authorList>
    </citation>
    <scope>NUCLEOTIDE SEQUENCE [LARGE SCALE GENOMIC DNA]</scope>
    <source>
        <strain evidence="4">TSY1</strain>
    </source>
</reference>
<protein>
    <recommendedName>
        <fullName evidence="2">Pyridoxamine 5'-phosphate oxidase N-terminal domain-containing protein</fullName>
    </recommendedName>
</protein>
<comment type="caution">
    <text evidence="3">The sequence shown here is derived from an EMBL/GenBank/DDBJ whole genome shotgun (WGS) entry which is preliminary data.</text>
</comment>
<sequence length="140" mass="15291">MAGQTLANDAIQRFLSSKSVAVLATVQPSGAPLATPMWFVHDEQSLIMISEAHLQKVKNFRRDPRACVAVEGEVDGGIAGVIVQGQIRFLNTETERAPYIDALHAKYHGALASRWGGRAMPSDRVMFCLEANRVNAWGLD</sequence>
<dbReference type="InterPro" id="IPR011576">
    <property type="entry name" value="Pyridox_Oxase_N"/>
</dbReference>
<evidence type="ECO:0000313" key="3">
    <source>
        <dbReference type="EMBL" id="ETW93032.1"/>
    </source>
</evidence>
<dbReference type="PANTHER" id="PTHR35176">
    <property type="entry name" value="HEME OXYGENASE HI_0854-RELATED"/>
    <property type="match status" value="1"/>
</dbReference>
<proteinExistence type="predicted"/>
<dbReference type="HOGENOM" id="CLU_123922_5_0_7"/>
<name>W4L4P0_ENTF1</name>
<dbReference type="EMBL" id="AZHW01001323">
    <property type="protein sequence ID" value="ETW93032.1"/>
    <property type="molecule type" value="Genomic_DNA"/>
</dbReference>
<feature type="domain" description="Pyridoxamine 5'-phosphate oxidase N-terminal" evidence="2">
    <location>
        <begin position="8"/>
        <end position="137"/>
    </location>
</feature>
<dbReference type="InterPro" id="IPR052019">
    <property type="entry name" value="F420H2_bilvrd_red/Heme_oxyg"/>
</dbReference>
<accession>W4L4P0</accession>
<keyword evidence="1" id="KW-0560">Oxidoreductase</keyword>
<organism evidence="3 4">
    <name type="scientific">Entotheonella factor</name>
    <dbReference type="NCBI Taxonomy" id="1429438"/>
    <lineage>
        <taxon>Bacteria</taxon>
        <taxon>Pseudomonadati</taxon>
        <taxon>Nitrospinota/Tectimicrobiota group</taxon>
        <taxon>Candidatus Tectimicrobiota</taxon>
        <taxon>Candidatus Entotheonellia</taxon>
        <taxon>Candidatus Entotheonellales</taxon>
        <taxon>Candidatus Entotheonellaceae</taxon>
        <taxon>Candidatus Entotheonella</taxon>
    </lineage>
</organism>
<keyword evidence="4" id="KW-1185">Reference proteome</keyword>
<dbReference type="PANTHER" id="PTHR35176:SF6">
    <property type="entry name" value="HEME OXYGENASE HI_0854-RELATED"/>
    <property type="match status" value="1"/>
</dbReference>
<evidence type="ECO:0000259" key="2">
    <source>
        <dbReference type="Pfam" id="PF01243"/>
    </source>
</evidence>
<dbReference type="GO" id="GO:0016627">
    <property type="term" value="F:oxidoreductase activity, acting on the CH-CH group of donors"/>
    <property type="evidence" value="ECO:0007669"/>
    <property type="project" value="TreeGrafter"/>
</dbReference>
<dbReference type="Gene3D" id="2.30.110.10">
    <property type="entry name" value="Electron Transport, Fmn-binding Protein, Chain A"/>
    <property type="match status" value="1"/>
</dbReference>
<gene>
    <name evidence="3" type="ORF">ETSY1_41010</name>
</gene>
<evidence type="ECO:0000256" key="1">
    <source>
        <dbReference type="ARBA" id="ARBA00023002"/>
    </source>
</evidence>
<dbReference type="InterPro" id="IPR012349">
    <property type="entry name" value="Split_barrel_FMN-bd"/>
</dbReference>
<dbReference type="Pfam" id="PF01243">
    <property type="entry name" value="PNPOx_N"/>
    <property type="match status" value="1"/>
</dbReference>
<evidence type="ECO:0000313" key="4">
    <source>
        <dbReference type="Proteomes" id="UP000019141"/>
    </source>
</evidence>
<dbReference type="SUPFAM" id="SSF50475">
    <property type="entry name" value="FMN-binding split barrel"/>
    <property type="match status" value="1"/>
</dbReference>
<dbReference type="AlphaFoldDB" id="W4L4P0"/>
<dbReference type="GO" id="GO:0005829">
    <property type="term" value="C:cytosol"/>
    <property type="evidence" value="ECO:0007669"/>
    <property type="project" value="TreeGrafter"/>
</dbReference>
<dbReference type="Proteomes" id="UP000019141">
    <property type="component" value="Unassembled WGS sequence"/>
</dbReference>
<dbReference type="GO" id="GO:0070967">
    <property type="term" value="F:coenzyme F420 binding"/>
    <property type="evidence" value="ECO:0007669"/>
    <property type="project" value="TreeGrafter"/>
</dbReference>